<evidence type="ECO:0000256" key="2">
    <source>
        <dbReference type="SAM" id="Phobius"/>
    </source>
</evidence>
<dbReference type="Proteomes" id="UP001516023">
    <property type="component" value="Unassembled WGS sequence"/>
</dbReference>
<dbReference type="SUPFAM" id="SSF56112">
    <property type="entry name" value="Protein kinase-like (PK-like)"/>
    <property type="match status" value="1"/>
</dbReference>
<keyword evidence="5" id="KW-1185">Reference proteome</keyword>
<evidence type="ECO:0000259" key="3">
    <source>
        <dbReference type="PROSITE" id="PS50011"/>
    </source>
</evidence>
<dbReference type="Gene3D" id="1.10.510.10">
    <property type="entry name" value="Transferase(Phosphotransferase) domain 1"/>
    <property type="match status" value="1"/>
</dbReference>
<feature type="compositionally biased region" description="Basic and acidic residues" evidence="1">
    <location>
        <begin position="185"/>
        <end position="194"/>
    </location>
</feature>
<evidence type="ECO:0000313" key="5">
    <source>
        <dbReference type="Proteomes" id="UP001516023"/>
    </source>
</evidence>
<comment type="caution">
    <text evidence="4">The sequence shown here is derived from an EMBL/GenBank/DDBJ whole genome shotgun (WGS) entry which is preliminary data.</text>
</comment>
<dbReference type="EMBL" id="JABMIG020000442">
    <property type="protein sequence ID" value="KAL3777797.1"/>
    <property type="molecule type" value="Genomic_DNA"/>
</dbReference>
<dbReference type="AlphaFoldDB" id="A0ABD3NPT3"/>
<dbReference type="InterPro" id="IPR000719">
    <property type="entry name" value="Prot_kinase_dom"/>
</dbReference>
<keyword evidence="2" id="KW-0812">Transmembrane</keyword>
<dbReference type="InterPro" id="IPR011009">
    <property type="entry name" value="Kinase-like_dom_sf"/>
</dbReference>
<proteinExistence type="predicted"/>
<feature type="compositionally biased region" description="Basic and acidic residues" evidence="1">
    <location>
        <begin position="66"/>
        <end position="78"/>
    </location>
</feature>
<accession>A0ABD3NPT3</accession>
<keyword evidence="2" id="KW-1133">Transmembrane helix</keyword>
<evidence type="ECO:0000256" key="1">
    <source>
        <dbReference type="SAM" id="MobiDB-lite"/>
    </source>
</evidence>
<protein>
    <recommendedName>
        <fullName evidence="3">Protein kinase domain-containing protein</fullName>
    </recommendedName>
</protein>
<sequence>MPRPNTQKREYYDQDSDGWSTPNDFDPHLTVGRLAQSYQPTLLPALTPESTSTIDDENYSIRHSSHLNDSHNSHDRHSNNGAIYAKSRYGDMKRARKRRRTISNCLFYSSFALAISSIVFMDGKVQTLINEPSSNLRIVGPRKRKHYEQTVVTRRTVFGFRPFVATFALPRSTSKKRGRLKDKNKHITSEKKESTVQIGRNLASPWKRHKKNKPWAADLLIQNEVELNPKRIQPRMFYIDPSMADATLDSRVVQLYPAVFSDNTQLYPVLDSNDVEMVRMERRPPYNDGECAPMKEWQTASYPTCNLIHELDTLQQSKPDIGGGMQLFGTKGHWRNAMSISYACKGLNYGSVKDCKETVVVKTLKYHHNFEDAFYELNRIDALAMERLTSSPHVIDIFGFCAHSVITEFADGQRVGTLADKSKRKPLARLKIARDIARGLADVHEIDGYTQATLVHHDINLENVVSINGTLKLNDFNLAVILKRNVTSGVACGFSADYPNPYWRSPEEANHHQNLTEKIDVFSLGHIFFRLICLHEPWNKLEPGGKPSKEMVTEKVKRGILPYIPADVMETSDPEVAVIRDAMLACYTTDPVERPKARTIADYLDRSLKKLSDDPTP</sequence>
<dbReference type="InterPro" id="IPR051681">
    <property type="entry name" value="Ser/Thr_Kinases-Pseudokinases"/>
</dbReference>
<evidence type="ECO:0000313" key="4">
    <source>
        <dbReference type="EMBL" id="KAL3777797.1"/>
    </source>
</evidence>
<feature type="compositionally biased region" description="Basic residues" evidence="1">
    <location>
        <begin position="174"/>
        <end position="184"/>
    </location>
</feature>
<feature type="domain" description="Protein kinase" evidence="3">
    <location>
        <begin position="334"/>
        <end position="608"/>
    </location>
</feature>
<dbReference type="Pfam" id="PF00069">
    <property type="entry name" value="Pkinase"/>
    <property type="match status" value="1"/>
</dbReference>
<keyword evidence="2" id="KW-0472">Membrane</keyword>
<feature type="region of interest" description="Disordered" evidence="1">
    <location>
        <begin position="63"/>
        <end position="82"/>
    </location>
</feature>
<feature type="region of interest" description="Disordered" evidence="1">
    <location>
        <begin position="174"/>
        <end position="196"/>
    </location>
</feature>
<name>A0ABD3NPT3_9STRA</name>
<gene>
    <name evidence="4" type="ORF">HJC23_003570</name>
</gene>
<dbReference type="PROSITE" id="PS50011">
    <property type="entry name" value="PROTEIN_KINASE_DOM"/>
    <property type="match status" value="1"/>
</dbReference>
<reference evidence="4 5" key="1">
    <citation type="journal article" date="2020" name="G3 (Bethesda)">
        <title>Improved Reference Genome for Cyclotella cryptica CCMP332, a Model for Cell Wall Morphogenesis, Salinity Adaptation, and Lipid Production in Diatoms (Bacillariophyta).</title>
        <authorList>
            <person name="Roberts W.R."/>
            <person name="Downey K.M."/>
            <person name="Ruck E.C."/>
            <person name="Traller J.C."/>
            <person name="Alverson A.J."/>
        </authorList>
    </citation>
    <scope>NUCLEOTIDE SEQUENCE [LARGE SCALE GENOMIC DNA]</scope>
    <source>
        <strain evidence="4 5">CCMP332</strain>
    </source>
</reference>
<feature type="region of interest" description="Disordered" evidence="1">
    <location>
        <begin position="1"/>
        <end position="25"/>
    </location>
</feature>
<dbReference type="PANTHER" id="PTHR44329">
    <property type="entry name" value="SERINE/THREONINE-PROTEIN KINASE TNNI3K-RELATED"/>
    <property type="match status" value="1"/>
</dbReference>
<dbReference type="PANTHER" id="PTHR44329:SF214">
    <property type="entry name" value="PROTEIN KINASE DOMAIN-CONTAINING PROTEIN"/>
    <property type="match status" value="1"/>
</dbReference>
<feature type="transmembrane region" description="Helical" evidence="2">
    <location>
        <begin position="102"/>
        <end position="121"/>
    </location>
</feature>
<organism evidence="4 5">
    <name type="scientific">Cyclotella cryptica</name>
    <dbReference type="NCBI Taxonomy" id="29204"/>
    <lineage>
        <taxon>Eukaryota</taxon>
        <taxon>Sar</taxon>
        <taxon>Stramenopiles</taxon>
        <taxon>Ochrophyta</taxon>
        <taxon>Bacillariophyta</taxon>
        <taxon>Coscinodiscophyceae</taxon>
        <taxon>Thalassiosirophycidae</taxon>
        <taxon>Stephanodiscales</taxon>
        <taxon>Stephanodiscaceae</taxon>
        <taxon>Cyclotella</taxon>
    </lineage>
</organism>